<feature type="transmembrane region" description="Helical" evidence="6">
    <location>
        <begin position="160"/>
        <end position="182"/>
    </location>
</feature>
<evidence type="ECO:0000256" key="6">
    <source>
        <dbReference type="SAM" id="Phobius"/>
    </source>
</evidence>
<dbReference type="InterPro" id="IPR001248">
    <property type="entry name" value="Pur-cyt_permease"/>
</dbReference>
<protein>
    <submittedName>
        <fullName evidence="7">Uncharacterized protein</fullName>
    </submittedName>
</protein>
<feature type="transmembrane region" description="Helical" evidence="6">
    <location>
        <begin position="128"/>
        <end position="154"/>
    </location>
</feature>
<keyword evidence="4 6" id="KW-1133">Transmembrane helix</keyword>
<comment type="caution">
    <text evidence="7">The sequence shown here is derived from an EMBL/GenBank/DDBJ whole genome shotgun (WGS) entry which is preliminary data.</text>
</comment>
<sequence length="636" mass="71667">MDHNATVTPYRFETCLSVNTIGFVPLPKNSDTLDTRPRAWRSILDFFISYLSSPIYTLRTPAIKTVFECSFSLSFSPNMVSGVAQWLKPSAWALEPEASTFAPTSRWSNKDMDPVPVHQRTWSTRNYIAYWISDATNVAVWELASSMLAVGLSWRQALPAIAVGHVIIAVVMVLNGTVGARLHIAFPVLNRSSFGFWFSYFSVISRIILAMFWFGIQTYTGSQCVYQMLKAIWPSTARIPNRLSEGANITTVGMMCYFIYWIIQFPLMLVSPQKIRHFFMLKAIIVPFAWIAILIWAMVRVPPRVALEPKHTALSGSDLSWAWLSSLNSALGIYSTLAVNIPDFTRYAKNERAQFVQLLIIPTIFTLIGFVGIAVTSAGEVLYGETLWNPTLLIDRWDNRAAAFFASFSFVLATLGTNISANSLSAANDMTGEYCRFSPFLHRSRSISMTVLFPRYINIRRGQAICALLGGWLLCPWEILASAPGFLNFMNGYTVFLGPFAGIMVTDYWFIHKCKLDVPAMYDPNGRYKYWNGINWRAFVALLFSVFPSFPGLIASINTNVSVGNSKHIFDIAWLYGFCTASFIFYVLSLVFPAKETFMDHPILERDDLESEKHHTGTNSVDSKMLGMTQELHDRG</sequence>
<evidence type="ECO:0000313" key="7">
    <source>
        <dbReference type="EMBL" id="KAF5323194.1"/>
    </source>
</evidence>
<dbReference type="GO" id="GO:0015205">
    <property type="term" value="F:nucleobase transmembrane transporter activity"/>
    <property type="evidence" value="ECO:0007669"/>
    <property type="project" value="TreeGrafter"/>
</dbReference>
<reference evidence="7 8" key="1">
    <citation type="journal article" date="2020" name="ISME J.">
        <title>Uncovering the hidden diversity of litter-decomposition mechanisms in mushroom-forming fungi.</title>
        <authorList>
            <person name="Floudas D."/>
            <person name="Bentzer J."/>
            <person name="Ahren D."/>
            <person name="Johansson T."/>
            <person name="Persson P."/>
            <person name="Tunlid A."/>
        </authorList>
    </citation>
    <scope>NUCLEOTIDE SEQUENCE [LARGE SCALE GENOMIC DNA]</scope>
    <source>
        <strain evidence="7 8">CBS 291.85</strain>
    </source>
</reference>
<dbReference type="GO" id="GO:0005886">
    <property type="term" value="C:plasma membrane"/>
    <property type="evidence" value="ECO:0007669"/>
    <property type="project" value="TreeGrafter"/>
</dbReference>
<keyword evidence="5 6" id="KW-0472">Membrane</keyword>
<dbReference type="AlphaFoldDB" id="A0A8H5BGZ6"/>
<feature type="transmembrane region" description="Helical" evidence="6">
    <location>
        <begin position="493"/>
        <end position="511"/>
    </location>
</feature>
<feature type="transmembrane region" description="Helical" evidence="6">
    <location>
        <begin position="279"/>
        <end position="299"/>
    </location>
</feature>
<name>A0A8H5BGZ6_9AGAR</name>
<feature type="transmembrane region" description="Helical" evidence="6">
    <location>
        <begin position="402"/>
        <end position="421"/>
    </location>
</feature>
<evidence type="ECO:0000256" key="5">
    <source>
        <dbReference type="ARBA" id="ARBA00023136"/>
    </source>
</evidence>
<evidence type="ECO:0000256" key="1">
    <source>
        <dbReference type="ARBA" id="ARBA00004141"/>
    </source>
</evidence>
<feature type="transmembrane region" description="Helical" evidence="6">
    <location>
        <begin position="464"/>
        <end position="487"/>
    </location>
</feature>
<keyword evidence="3 6" id="KW-0812">Transmembrane</keyword>
<evidence type="ECO:0000313" key="8">
    <source>
        <dbReference type="Proteomes" id="UP000559256"/>
    </source>
</evidence>
<dbReference type="EMBL" id="JAACJM010000396">
    <property type="protein sequence ID" value="KAF5323194.1"/>
    <property type="molecule type" value="Genomic_DNA"/>
</dbReference>
<accession>A0A8H5BGZ6</accession>
<evidence type="ECO:0000256" key="4">
    <source>
        <dbReference type="ARBA" id="ARBA00022989"/>
    </source>
</evidence>
<evidence type="ECO:0000256" key="3">
    <source>
        <dbReference type="ARBA" id="ARBA00022692"/>
    </source>
</evidence>
<dbReference type="PANTHER" id="PTHR30618">
    <property type="entry name" value="NCS1 FAMILY PURINE/PYRIMIDINE TRANSPORTER"/>
    <property type="match status" value="1"/>
</dbReference>
<feature type="transmembrane region" description="Helical" evidence="6">
    <location>
        <begin position="358"/>
        <end position="382"/>
    </location>
</feature>
<dbReference type="NCBIfam" id="TIGR00800">
    <property type="entry name" value="ncs1"/>
    <property type="match status" value="1"/>
</dbReference>
<feature type="transmembrane region" description="Helical" evidence="6">
    <location>
        <begin position="194"/>
        <end position="216"/>
    </location>
</feature>
<organism evidence="7 8">
    <name type="scientific">Tetrapyrgos nigripes</name>
    <dbReference type="NCBI Taxonomy" id="182062"/>
    <lineage>
        <taxon>Eukaryota</taxon>
        <taxon>Fungi</taxon>
        <taxon>Dikarya</taxon>
        <taxon>Basidiomycota</taxon>
        <taxon>Agaricomycotina</taxon>
        <taxon>Agaricomycetes</taxon>
        <taxon>Agaricomycetidae</taxon>
        <taxon>Agaricales</taxon>
        <taxon>Marasmiineae</taxon>
        <taxon>Marasmiaceae</taxon>
        <taxon>Tetrapyrgos</taxon>
    </lineage>
</organism>
<dbReference type="InterPro" id="IPR045225">
    <property type="entry name" value="Uracil/uridine/allantoin_perm"/>
</dbReference>
<comment type="similarity">
    <text evidence="2">Belongs to the purine-cytosine permease (2.A.39) family.</text>
</comment>
<feature type="transmembrane region" description="Helical" evidence="6">
    <location>
        <begin position="247"/>
        <end position="267"/>
    </location>
</feature>
<proteinExistence type="inferred from homology"/>
<gene>
    <name evidence="7" type="ORF">D9758_016729</name>
</gene>
<dbReference type="Proteomes" id="UP000559256">
    <property type="component" value="Unassembled WGS sequence"/>
</dbReference>
<evidence type="ECO:0000256" key="2">
    <source>
        <dbReference type="ARBA" id="ARBA00008974"/>
    </source>
</evidence>
<dbReference type="OrthoDB" id="2018619at2759"/>
<dbReference type="InterPro" id="IPR012681">
    <property type="entry name" value="NCS1"/>
</dbReference>
<feature type="transmembrane region" description="Helical" evidence="6">
    <location>
        <begin position="574"/>
        <end position="592"/>
    </location>
</feature>
<keyword evidence="8" id="KW-1185">Reference proteome</keyword>
<dbReference type="Gene3D" id="1.10.4160.10">
    <property type="entry name" value="Hydantoin permease"/>
    <property type="match status" value="1"/>
</dbReference>
<comment type="subcellular location">
    <subcellularLocation>
        <location evidence="1">Membrane</location>
        <topology evidence="1">Multi-pass membrane protein</topology>
    </subcellularLocation>
</comment>
<dbReference type="CDD" id="cd11482">
    <property type="entry name" value="SLC-NCS1sbd_NRT1-like"/>
    <property type="match status" value="1"/>
</dbReference>
<dbReference type="Pfam" id="PF02133">
    <property type="entry name" value="Transp_cyt_pur"/>
    <property type="match status" value="1"/>
</dbReference>
<feature type="transmembrane region" description="Helical" evidence="6">
    <location>
        <begin position="319"/>
        <end position="337"/>
    </location>
</feature>
<feature type="transmembrane region" description="Helical" evidence="6">
    <location>
        <begin position="534"/>
        <end position="554"/>
    </location>
</feature>
<dbReference type="PANTHER" id="PTHR30618:SF0">
    <property type="entry name" value="PURINE-URACIL PERMEASE NCS1"/>
    <property type="match status" value="1"/>
</dbReference>